<comment type="caution">
    <text evidence="2">The sequence shown here is derived from an EMBL/GenBank/DDBJ whole genome shotgun (WGS) entry which is preliminary data.</text>
</comment>
<keyword evidence="1" id="KW-0812">Transmembrane</keyword>
<gene>
    <name evidence="2" type="ORF">QC761_610180</name>
</gene>
<evidence type="ECO:0000313" key="2">
    <source>
        <dbReference type="EMBL" id="KAK4641192.1"/>
    </source>
</evidence>
<organism evidence="2 3">
    <name type="scientific">Podospora bellae-mahoneyi</name>
    <dbReference type="NCBI Taxonomy" id="2093777"/>
    <lineage>
        <taxon>Eukaryota</taxon>
        <taxon>Fungi</taxon>
        <taxon>Dikarya</taxon>
        <taxon>Ascomycota</taxon>
        <taxon>Pezizomycotina</taxon>
        <taxon>Sordariomycetes</taxon>
        <taxon>Sordariomycetidae</taxon>
        <taxon>Sordariales</taxon>
        <taxon>Podosporaceae</taxon>
        <taxon>Podospora</taxon>
    </lineage>
</organism>
<feature type="transmembrane region" description="Helical" evidence="1">
    <location>
        <begin position="12"/>
        <end position="35"/>
    </location>
</feature>
<dbReference type="Proteomes" id="UP001322138">
    <property type="component" value="Unassembled WGS sequence"/>
</dbReference>
<dbReference type="RefSeq" id="XP_062730168.1">
    <property type="nucleotide sequence ID" value="XM_062881430.1"/>
</dbReference>
<name>A0ABR0FD19_9PEZI</name>
<accession>A0ABR0FD19</accession>
<evidence type="ECO:0000313" key="3">
    <source>
        <dbReference type="Proteomes" id="UP001322138"/>
    </source>
</evidence>
<dbReference type="GeneID" id="87900912"/>
<proteinExistence type="predicted"/>
<reference evidence="2 3" key="1">
    <citation type="journal article" date="2023" name="bioRxiv">
        <title>High-quality genome assemblies of four members of thePodospora anserinaspecies complex.</title>
        <authorList>
            <person name="Ament-Velasquez S.L."/>
            <person name="Vogan A.A."/>
            <person name="Wallerman O."/>
            <person name="Hartmann F."/>
            <person name="Gautier V."/>
            <person name="Silar P."/>
            <person name="Giraud T."/>
            <person name="Johannesson H."/>
        </authorList>
    </citation>
    <scope>NUCLEOTIDE SEQUENCE [LARGE SCALE GENOMIC DNA]</scope>
    <source>
        <strain evidence="2 3">CBS 112042</strain>
    </source>
</reference>
<dbReference type="InterPro" id="IPR029063">
    <property type="entry name" value="SAM-dependent_MTases_sf"/>
</dbReference>
<keyword evidence="1" id="KW-1133">Transmembrane helix</keyword>
<protein>
    <submittedName>
        <fullName evidence="2">Uncharacterized protein</fullName>
    </submittedName>
</protein>
<dbReference type="SUPFAM" id="SSF53335">
    <property type="entry name" value="S-adenosyl-L-methionine-dependent methyltransferases"/>
    <property type="match status" value="1"/>
</dbReference>
<dbReference type="Gene3D" id="3.40.50.150">
    <property type="entry name" value="Vaccinia Virus protein VP39"/>
    <property type="match status" value="1"/>
</dbReference>
<keyword evidence="3" id="KW-1185">Reference proteome</keyword>
<keyword evidence="1" id="KW-0472">Membrane</keyword>
<dbReference type="EMBL" id="JAFFGZ010000008">
    <property type="protein sequence ID" value="KAK4641192.1"/>
    <property type="molecule type" value="Genomic_DNA"/>
</dbReference>
<sequence length="326" mass="36336">MISWFNDPTFVAGLFAGVFATFTLFVGLAACLLLSRDHYGLDHWKLNLQMPVSLWMNLGYWKDTSEFAEACRNYLKQVFETADITTPQKSIAILDVGFGCGDQTSTILGGIISGGAYIGVTNNQVQLQAASRRCRDLHKELDTSHLFCADASKPHAWPEEIRSAVDKLKRPKLKGKWLLASDCMYHFSPSRMPLWQYAARNLGMNFMGSDLCMSNTATWREKTLARTIGALMGCPWKAFLTVEQYREQLVACGYDRDSIVIKDVSVDVFPGLIAFLERHDKALAEFGISLGGGFRVARKVFGWFAVSKVVRAVIVVARLPKVKDAA</sequence>
<evidence type="ECO:0000256" key="1">
    <source>
        <dbReference type="SAM" id="Phobius"/>
    </source>
</evidence>